<dbReference type="OrthoDB" id="6871677at2"/>
<evidence type="ECO:0000313" key="3">
    <source>
        <dbReference type="Proteomes" id="UP000286071"/>
    </source>
</evidence>
<feature type="transmembrane region" description="Helical" evidence="1">
    <location>
        <begin position="86"/>
        <end position="106"/>
    </location>
</feature>
<comment type="caution">
    <text evidence="2">The sequence shown here is derived from an EMBL/GenBank/DDBJ whole genome shotgun (WGS) entry which is preliminary data.</text>
</comment>
<evidence type="ECO:0008006" key="4">
    <source>
        <dbReference type="Google" id="ProtNLM"/>
    </source>
</evidence>
<keyword evidence="1" id="KW-1133">Transmembrane helix</keyword>
<accession>A0A423HA70</accession>
<name>A0A423HA70_9PSED</name>
<dbReference type="Proteomes" id="UP000286071">
    <property type="component" value="Unassembled WGS sequence"/>
</dbReference>
<dbReference type="AlphaFoldDB" id="A0A423HA70"/>
<sequence>MDRKKIKRQLEEMLEAGRSRTDTFKAFAGGEIKDRVLAYWIAAYPDQDLYEAHYRKINTLVTISFIQALLGTVLGYLLGANIGPKASIILAAIAGVVPLLFAYGFYRNSAQAYTIYIVLTISQLPRLLSGFSEAPLVATAGAVYTLGMLFFVMRLKSLLFPDFAFFGPKKVKGQYVFSN</sequence>
<evidence type="ECO:0000256" key="1">
    <source>
        <dbReference type="SAM" id="Phobius"/>
    </source>
</evidence>
<proteinExistence type="predicted"/>
<feature type="transmembrane region" description="Helical" evidence="1">
    <location>
        <begin position="134"/>
        <end position="153"/>
    </location>
</feature>
<evidence type="ECO:0000313" key="2">
    <source>
        <dbReference type="EMBL" id="RON10080.1"/>
    </source>
</evidence>
<keyword evidence="1" id="KW-0812">Transmembrane</keyword>
<dbReference type="EMBL" id="MOBJ01000006">
    <property type="protein sequence ID" value="RON10080.1"/>
    <property type="molecule type" value="Genomic_DNA"/>
</dbReference>
<feature type="transmembrane region" description="Helical" evidence="1">
    <location>
        <begin position="60"/>
        <end position="80"/>
    </location>
</feature>
<keyword evidence="1" id="KW-0472">Membrane</keyword>
<reference evidence="2 3" key="1">
    <citation type="submission" date="2016-10" db="EMBL/GenBank/DDBJ databases">
        <title>Comparative genome analysis of multiple Pseudomonas spp. focuses on biocontrol and plant growth promoting traits.</title>
        <authorList>
            <person name="Tao X.-Y."/>
            <person name="Taylor C.G."/>
        </authorList>
    </citation>
    <scope>NUCLEOTIDE SEQUENCE [LARGE SCALE GENOMIC DNA]</scope>
    <source>
        <strain evidence="2 3">48H11</strain>
    </source>
</reference>
<dbReference type="RefSeq" id="WP_123424819.1">
    <property type="nucleotide sequence ID" value="NZ_MOBJ01000006.1"/>
</dbReference>
<organism evidence="2 3">
    <name type="scientific">Pseudomonas brassicacearum</name>
    <dbReference type="NCBI Taxonomy" id="930166"/>
    <lineage>
        <taxon>Bacteria</taxon>
        <taxon>Pseudomonadati</taxon>
        <taxon>Pseudomonadota</taxon>
        <taxon>Gammaproteobacteria</taxon>
        <taxon>Pseudomonadales</taxon>
        <taxon>Pseudomonadaceae</taxon>
        <taxon>Pseudomonas</taxon>
    </lineage>
</organism>
<protein>
    <recommendedName>
        <fullName evidence="4">Permease</fullName>
    </recommendedName>
</protein>
<gene>
    <name evidence="2" type="ORF">BK659_09260</name>
</gene>